<evidence type="ECO:0000259" key="3">
    <source>
        <dbReference type="Pfam" id="PF13439"/>
    </source>
</evidence>
<proteinExistence type="predicted"/>
<accession>A0A923E4K0</accession>
<sequence length="371" mass="39729">MRIAMIVNSYPPRLGGLESHLLNLAEGLVAQGHRVWVLTISSEPGRRVEGGVEVLTGRAHLPIADVISFPSLGSRRSISRFLRDHAIDLVSVHTRFFPMSFIGVRAARACSIPVIHTEHGSGFVASSSPLISWCSRAVDVTAGRYVLRHADRVLGVSAEAAAFASRLGGVRAEVFHNAITPPAVHGESLDRPGHLVFVGRIVEGKGWDDFLRAVAVLRERGHDVDGEILGTGPMLEEARVLRDELGLGGVVELRGRVPAEEVRRSLAGATLVNPTVLSEGFQTTLLEALAERGRVATYSVPGAELLRDSGAPVVICTEKTSESLVEALEGMLAEPAAPASAELITEWTWPVRSRQYARIAQEVLAGGGGEH</sequence>
<keyword evidence="2" id="KW-0808">Transferase</keyword>
<evidence type="ECO:0000256" key="2">
    <source>
        <dbReference type="ARBA" id="ARBA00022679"/>
    </source>
</evidence>
<dbReference type="Pfam" id="PF13439">
    <property type="entry name" value="Glyco_transf_4"/>
    <property type="match status" value="1"/>
</dbReference>
<dbReference type="PANTHER" id="PTHR45947">
    <property type="entry name" value="SULFOQUINOVOSYL TRANSFERASE SQD2"/>
    <property type="match status" value="1"/>
</dbReference>
<reference evidence="4" key="1">
    <citation type="submission" date="2020-08" db="EMBL/GenBank/DDBJ databases">
        <title>Sequencing the genomes of 1000 actinobacteria strains.</title>
        <authorList>
            <person name="Klenk H.-P."/>
        </authorList>
    </citation>
    <scope>NUCLEOTIDE SEQUENCE</scope>
    <source>
        <strain evidence="4">DSM 10695</strain>
    </source>
</reference>
<dbReference type="EMBL" id="JACHMK010000001">
    <property type="protein sequence ID" value="MBB6334272.1"/>
    <property type="molecule type" value="Genomic_DNA"/>
</dbReference>
<dbReference type="Pfam" id="PF13692">
    <property type="entry name" value="Glyco_trans_1_4"/>
    <property type="match status" value="1"/>
</dbReference>
<protein>
    <submittedName>
        <fullName evidence="4">Glycosyltransferase involved in cell wall biosynthesis</fullName>
    </submittedName>
</protein>
<dbReference type="SUPFAM" id="SSF53756">
    <property type="entry name" value="UDP-Glycosyltransferase/glycogen phosphorylase"/>
    <property type="match status" value="1"/>
</dbReference>
<feature type="domain" description="Glycosyltransferase subfamily 4-like N-terminal" evidence="3">
    <location>
        <begin position="15"/>
        <end position="179"/>
    </location>
</feature>
<dbReference type="InterPro" id="IPR028098">
    <property type="entry name" value="Glyco_trans_4-like_N"/>
</dbReference>
<dbReference type="GO" id="GO:1901137">
    <property type="term" value="P:carbohydrate derivative biosynthetic process"/>
    <property type="evidence" value="ECO:0007669"/>
    <property type="project" value="UniProtKB-ARBA"/>
</dbReference>
<dbReference type="CDD" id="cd03801">
    <property type="entry name" value="GT4_PimA-like"/>
    <property type="match status" value="1"/>
</dbReference>
<dbReference type="InterPro" id="IPR050194">
    <property type="entry name" value="Glycosyltransferase_grp1"/>
</dbReference>
<organism evidence="4 5">
    <name type="scientific">Schaalia hyovaginalis</name>
    <dbReference type="NCBI Taxonomy" id="29316"/>
    <lineage>
        <taxon>Bacteria</taxon>
        <taxon>Bacillati</taxon>
        <taxon>Actinomycetota</taxon>
        <taxon>Actinomycetes</taxon>
        <taxon>Actinomycetales</taxon>
        <taxon>Actinomycetaceae</taxon>
        <taxon>Schaalia</taxon>
    </lineage>
</organism>
<dbReference type="Proteomes" id="UP000617426">
    <property type="component" value="Unassembled WGS sequence"/>
</dbReference>
<keyword evidence="5" id="KW-1185">Reference proteome</keyword>
<dbReference type="GO" id="GO:0016758">
    <property type="term" value="F:hexosyltransferase activity"/>
    <property type="evidence" value="ECO:0007669"/>
    <property type="project" value="TreeGrafter"/>
</dbReference>
<keyword evidence="1" id="KW-0328">Glycosyltransferase</keyword>
<name>A0A923E4K0_9ACTO</name>
<evidence type="ECO:0000256" key="1">
    <source>
        <dbReference type="ARBA" id="ARBA00022676"/>
    </source>
</evidence>
<evidence type="ECO:0000313" key="5">
    <source>
        <dbReference type="Proteomes" id="UP000617426"/>
    </source>
</evidence>
<dbReference type="Gene3D" id="3.40.50.2000">
    <property type="entry name" value="Glycogen Phosphorylase B"/>
    <property type="match status" value="2"/>
</dbReference>
<dbReference type="RefSeq" id="WP_184452135.1">
    <property type="nucleotide sequence ID" value="NZ_JACHMK010000001.1"/>
</dbReference>
<comment type="caution">
    <text evidence="4">The sequence shown here is derived from an EMBL/GenBank/DDBJ whole genome shotgun (WGS) entry which is preliminary data.</text>
</comment>
<dbReference type="AlphaFoldDB" id="A0A923E4K0"/>
<dbReference type="PANTHER" id="PTHR45947:SF3">
    <property type="entry name" value="SULFOQUINOVOSYL TRANSFERASE SQD2"/>
    <property type="match status" value="1"/>
</dbReference>
<gene>
    <name evidence="4" type="ORF">HD592_000837</name>
</gene>
<evidence type="ECO:0000313" key="4">
    <source>
        <dbReference type="EMBL" id="MBB6334272.1"/>
    </source>
</evidence>